<proteinExistence type="predicted"/>
<organism evidence="2">
    <name type="scientific">Phage sp. ctKtV17</name>
    <dbReference type="NCBI Taxonomy" id="2825792"/>
    <lineage>
        <taxon>Viruses</taxon>
    </lineage>
</organism>
<feature type="region of interest" description="Disordered" evidence="1">
    <location>
        <begin position="541"/>
        <end position="564"/>
    </location>
</feature>
<reference evidence="2" key="1">
    <citation type="journal article" date="2021" name="Proc. Natl. Acad. Sci. U.S.A.">
        <title>A Catalog of Tens of Thousands of Viruses from Human Metagenomes Reveals Hidden Associations with Chronic Diseases.</title>
        <authorList>
            <person name="Tisza M.J."/>
            <person name="Buck C.B."/>
        </authorList>
    </citation>
    <scope>NUCLEOTIDE SEQUENCE</scope>
    <source>
        <strain evidence="2">CtKtV17</strain>
    </source>
</reference>
<name>A0A8S5UYA5_9VIRU</name>
<accession>A0A8S5UYA5</accession>
<feature type="compositionally biased region" description="Gly residues" evidence="1">
    <location>
        <begin position="543"/>
        <end position="559"/>
    </location>
</feature>
<sequence>MNINQALERAASNVPNDITPEEVQRAAQYAFRAPTQDDIIRYMMGQGATQQAASLPSPDMQAAMMAGTPTQVPARAQQTPPSIERAIQLQDTPDKLRESDVLYPLPTKGLTSWGPVDIYHRPFVDNDDGSTSTMVTSIYDDDGGYHVIAGVGSDGTMYSDDDAIRRAQKVGDNKIATFNNLADAEAFDDALHRREVMRLQYRNNPQALQQYAYDLERADHPDRFDANGNYITPQEQAAVATQTAPVASQAASTAAQVQNNATDAAGAQAAPQTDYSQQLNDVIAQANRVGIGAPMSLGERGVLSQILGAKDMYNAAQDDNGRAAAHALADAYRQAGQQYGLNDTSAGLDATQLRALLQTDYDMGVNNAMQGKTSAEYFDDQYNALRQAGLTRSEATDEAARRAQRYQNERVRNLTNAYYTYGVDRDGSMNNNGAAILNLIYDEQPASAAMGMQNYATPIQNWKFNKNQEAANNAYQQKLDYGQHTFDWTRILNNDKFTAQEKMQAIAGELQKYLTNLKINADLQKAQIGADTAVQVANIRGTGKSGGSSGGSGGSGGDGKAPTDAQKTLMENAKDIYENSSNNLDNVGEAIANLDKIEQKLPDGDVRQRIEDMKYALNARREFVSWNDHGRTGSADNAIDYYDSVSDANKDLVSDLKGLYDSASHS</sequence>
<dbReference type="EMBL" id="BK016166">
    <property type="protein sequence ID" value="DAF99479.1"/>
    <property type="molecule type" value="Genomic_DNA"/>
</dbReference>
<evidence type="ECO:0000256" key="1">
    <source>
        <dbReference type="SAM" id="MobiDB-lite"/>
    </source>
</evidence>
<evidence type="ECO:0000313" key="2">
    <source>
        <dbReference type="EMBL" id="DAF99479.1"/>
    </source>
</evidence>
<protein>
    <submittedName>
        <fullName evidence="2">Intron-binding protein aquarius N-terminus</fullName>
    </submittedName>
</protein>